<evidence type="ECO:0000259" key="29">
    <source>
        <dbReference type="PROSITE" id="PS50878"/>
    </source>
</evidence>
<dbReference type="InterPro" id="IPR041588">
    <property type="entry name" value="Integrase_H2C2"/>
</dbReference>
<dbReference type="GeneID" id="1457830"/>
<evidence type="ECO:0000313" key="34">
    <source>
        <dbReference type="Proteomes" id="UP000124852"/>
    </source>
</evidence>
<dbReference type="Gene3D" id="1.10.340.70">
    <property type="match status" value="1"/>
</dbReference>
<comment type="cofactor">
    <cofactor evidence="1">
        <name>Mg(2+)</name>
        <dbReference type="ChEBI" id="CHEBI:18420"/>
    </cofactor>
</comment>
<accession>Q9J4C7</accession>
<dbReference type="Pfam" id="PF00665">
    <property type="entry name" value="rve"/>
    <property type="match status" value="1"/>
</dbReference>
<organism evidence="33 34">
    <name type="scientific">equine foamy virus Equus caballus</name>
    <dbReference type="NCBI Taxonomy" id="2849477"/>
    <lineage>
        <taxon>Viruses</taxon>
        <taxon>Riboviria</taxon>
        <taxon>Pararnavirae</taxon>
        <taxon>Artverviricota</taxon>
        <taxon>Revtraviricetes</taxon>
        <taxon>Ortervirales</taxon>
        <taxon>Retroviridae</taxon>
        <taxon>Spumaretrovirinae</taxon>
        <taxon>Equispumavirus</taxon>
        <taxon>Equispumavirus equcab</taxon>
        <taxon>Equine foamy virus</taxon>
    </lineage>
</organism>
<evidence type="ECO:0000256" key="8">
    <source>
        <dbReference type="ARBA" id="ARBA00022670"/>
    </source>
</evidence>
<evidence type="ECO:0000256" key="18">
    <source>
        <dbReference type="ARBA" id="ARBA00022884"/>
    </source>
</evidence>
<dbReference type="Gene3D" id="2.30.30.140">
    <property type="match status" value="1"/>
</dbReference>
<evidence type="ECO:0000256" key="21">
    <source>
        <dbReference type="ARBA" id="ARBA00022932"/>
    </source>
</evidence>
<dbReference type="Gene3D" id="3.10.10.10">
    <property type="entry name" value="HIV Type 1 Reverse Transcriptase, subunit A, domain 1"/>
    <property type="match status" value="1"/>
</dbReference>
<evidence type="ECO:0000256" key="5">
    <source>
        <dbReference type="ARBA" id="ARBA00016217"/>
    </source>
</evidence>
<dbReference type="SUPFAM" id="SSF56672">
    <property type="entry name" value="DNA/RNA polymerases"/>
    <property type="match status" value="1"/>
</dbReference>
<keyword evidence="23" id="KW-1179">Viral genome integration</keyword>
<dbReference type="GO" id="GO:0003964">
    <property type="term" value="F:RNA-directed DNA polymerase activity"/>
    <property type="evidence" value="ECO:0007669"/>
    <property type="project" value="UniProtKB-KW"/>
</dbReference>
<dbReference type="Pfam" id="PF00078">
    <property type="entry name" value="RVT_1"/>
    <property type="match status" value="1"/>
</dbReference>
<keyword evidence="26" id="KW-1160">Virus entry into host cell</keyword>
<dbReference type="GO" id="GO:0015074">
    <property type="term" value="P:DNA integration"/>
    <property type="evidence" value="ECO:0007669"/>
    <property type="project" value="UniProtKB-KW"/>
</dbReference>
<dbReference type="GO" id="GO:0044423">
    <property type="term" value="C:virion component"/>
    <property type="evidence" value="ECO:0007669"/>
    <property type="project" value="UniProtKB-KW"/>
</dbReference>
<dbReference type="GO" id="GO:0042025">
    <property type="term" value="C:host cell nucleus"/>
    <property type="evidence" value="ECO:0007669"/>
    <property type="project" value="UniProtKB-SubCell"/>
</dbReference>
<dbReference type="GO" id="GO:0003887">
    <property type="term" value="F:DNA-directed DNA polymerase activity"/>
    <property type="evidence" value="ECO:0007669"/>
    <property type="project" value="UniProtKB-KW"/>
</dbReference>
<dbReference type="PRINTS" id="PR00920">
    <property type="entry name" value="SPUMVIRPTASE"/>
</dbReference>
<dbReference type="InterPro" id="IPR021109">
    <property type="entry name" value="Peptidase_aspartic_dom_sf"/>
</dbReference>
<dbReference type="GO" id="GO:0044826">
    <property type="term" value="P:viral genome integration into host DNA"/>
    <property type="evidence" value="ECO:0007669"/>
    <property type="project" value="UniProtKB-KW"/>
</dbReference>
<evidence type="ECO:0000256" key="17">
    <source>
        <dbReference type="ARBA" id="ARBA00022844"/>
    </source>
</evidence>
<keyword evidence="10" id="KW-0548">Nucleotidyltransferase</keyword>
<dbReference type="KEGG" id="vg:1457830"/>
<reference evidence="33 34" key="1">
    <citation type="journal article" date="2000" name="J. Virol.">
        <title>Isolation and characterization of an equine foamy virus.</title>
        <authorList>
            <person name="Tobaly-Tapiero J."/>
            <person name="Bittoun P."/>
            <person name="Neves M."/>
            <person name="Guillemin M.C."/>
            <person name="Lecellier C.H."/>
            <person name="Puvion-Dutilleul F."/>
            <person name="Gicquel B."/>
            <person name="Zientara S."/>
            <person name="Giron M.L."/>
            <person name="de The H."/>
            <person name="Saib A."/>
        </authorList>
    </citation>
    <scope>NUCLEOTIDE SEQUENCE [LARGE SCALE GENOMIC DNA]</scope>
</reference>
<evidence type="ECO:0000259" key="30">
    <source>
        <dbReference type="PROSITE" id="PS50879"/>
    </source>
</evidence>
<evidence type="ECO:0000256" key="6">
    <source>
        <dbReference type="ARBA" id="ARBA00022524"/>
    </source>
</evidence>
<feature type="domain" description="Peptidase A9" evidence="32">
    <location>
        <begin position="1"/>
        <end position="140"/>
    </location>
</feature>
<evidence type="ECO:0000256" key="20">
    <source>
        <dbReference type="ARBA" id="ARBA00022918"/>
    </source>
</evidence>
<dbReference type="GO" id="GO:0046718">
    <property type="term" value="P:symbiont entry into host cell"/>
    <property type="evidence" value="ECO:0007669"/>
    <property type="project" value="UniProtKB-KW"/>
</dbReference>
<evidence type="ECO:0000313" key="33">
    <source>
        <dbReference type="EMBL" id="AAF64414.1"/>
    </source>
</evidence>
<dbReference type="Pfam" id="PF03539">
    <property type="entry name" value="Spuma_A9PTase"/>
    <property type="match status" value="1"/>
</dbReference>
<dbReference type="GO" id="GO:0075732">
    <property type="term" value="P:viral penetration into host nucleus"/>
    <property type="evidence" value="ECO:0007669"/>
    <property type="project" value="UniProtKB-KW"/>
</dbReference>
<keyword evidence="19" id="KW-0229">DNA integration</keyword>
<dbReference type="PROSITE" id="PS50994">
    <property type="entry name" value="INTEGRASE"/>
    <property type="match status" value="1"/>
</dbReference>
<keyword evidence="34" id="KW-1185">Reference proteome</keyword>
<evidence type="ECO:0000256" key="28">
    <source>
        <dbReference type="SAM" id="MobiDB-lite"/>
    </source>
</evidence>
<dbReference type="InterPro" id="IPR036397">
    <property type="entry name" value="RNaseH_sf"/>
</dbReference>
<dbReference type="GO" id="GO:0006310">
    <property type="term" value="P:DNA recombination"/>
    <property type="evidence" value="ECO:0007669"/>
    <property type="project" value="UniProtKB-KW"/>
</dbReference>
<evidence type="ECO:0000256" key="4">
    <source>
        <dbReference type="ARBA" id="ARBA00004328"/>
    </source>
</evidence>
<evidence type="ECO:0000256" key="3">
    <source>
        <dbReference type="ARBA" id="ARBA00004192"/>
    </source>
</evidence>
<dbReference type="Pfam" id="PF17919">
    <property type="entry name" value="RT_RNaseH_2"/>
    <property type="match status" value="1"/>
</dbReference>
<dbReference type="GO" id="GO:0043657">
    <property type="term" value="C:host cell"/>
    <property type="evidence" value="ECO:0007669"/>
    <property type="project" value="GOC"/>
</dbReference>
<evidence type="ECO:0000256" key="2">
    <source>
        <dbReference type="ARBA" id="ARBA00004147"/>
    </source>
</evidence>
<comment type="subcellular location">
    <subcellularLocation>
        <location evidence="3">Host cytoplasm</location>
    </subcellularLocation>
    <subcellularLocation>
        <location evidence="2">Host nucleus</location>
    </subcellularLocation>
    <subcellularLocation>
        <location evidence="4">Virion</location>
    </subcellularLocation>
</comment>
<dbReference type="InterPro" id="IPR040903">
    <property type="entry name" value="SH3_11"/>
</dbReference>
<dbReference type="InterPro" id="IPR001584">
    <property type="entry name" value="Integrase_cat-core"/>
</dbReference>
<dbReference type="GO" id="GO:0004523">
    <property type="term" value="F:RNA-DNA hybrid ribonuclease activity"/>
    <property type="evidence" value="ECO:0007669"/>
    <property type="project" value="InterPro"/>
</dbReference>
<dbReference type="Pfam" id="PF00075">
    <property type="entry name" value="RNase_H"/>
    <property type="match status" value="1"/>
</dbReference>
<name>Q9J4C7_9RETR</name>
<dbReference type="Proteomes" id="UP000124852">
    <property type="component" value="Segment"/>
</dbReference>
<dbReference type="InterPro" id="IPR043128">
    <property type="entry name" value="Rev_trsase/Diguanyl_cyclase"/>
</dbReference>
<dbReference type="Gene3D" id="3.30.70.270">
    <property type="match status" value="2"/>
</dbReference>
<evidence type="ECO:0000256" key="23">
    <source>
        <dbReference type="ARBA" id="ARBA00023195"/>
    </source>
</evidence>
<feature type="domain" description="Integrase catalytic" evidence="31">
    <location>
        <begin position="870"/>
        <end position="1026"/>
    </location>
</feature>
<dbReference type="GO" id="GO:0075713">
    <property type="term" value="P:establishment of integrated proviral latency"/>
    <property type="evidence" value="ECO:0007669"/>
    <property type="project" value="UniProtKB-KW"/>
</dbReference>
<dbReference type="InterPro" id="IPR050951">
    <property type="entry name" value="Retrovirus_Pol_polyprotein"/>
</dbReference>
<protein>
    <recommendedName>
        <fullName evidence="5">Pro-Pol polyprotein</fullName>
    </recommendedName>
    <alternativeName>
        <fullName evidence="27">Pr125Pol</fullName>
    </alternativeName>
</protein>
<dbReference type="PANTHER" id="PTHR37984">
    <property type="entry name" value="PROTEIN CBG26694"/>
    <property type="match status" value="1"/>
</dbReference>
<keyword evidence="13" id="KW-0064">Aspartyl protease</keyword>
<keyword evidence="25" id="KW-0511">Multifunctional enzyme</keyword>
<dbReference type="Gene3D" id="3.30.420.10">
    <property type="entry name" value="Ribonuclease H-like superfamily/Ribonuclease H"/>
    <property type="match status" value="2"/>
</dbReference>
<evidence type="ECO:0000256" key="27">
    <source>
        <dbReference type="ARBA" id="ARBA00032885"/>
    </source>
</evidence>
<dbReference type="InterPro" id="IPR002156">
    <property type="entry name" value="RNaseH_domain"/>
</dbReference>
<dbReference type="InterPro" id="IPR012337">
    <property type="entry name" value="RNaseH-like_sf"/>
</dbReference>
<evidence type="ECO:0000256" key="15">
    <source>
        <dbReference type="ARBA" id="ARBA00022801"/>
    </source>
</evidence>
<keyword evidence="20" id="KW-0695">RNA-directed DNA polymerase</keyword>
<keyword evidence="24" id="KW-1035">Host cytoplasm</keyword>
<proteinExistence type="predicted"/>
<dbReference type="PROSITE" id="PS51531">
    <property type="entry name" value="FV_PR"/>
    <property type="match status" value="1"/>
</dbReference>
<feature type="domain" description="RNase H type-1" evidence="30">
    <location>
        <begin position="587"/>
        <end position="745"/>
    </location>
</feature>
<evidence type="ECO:0000256" key="14">
    <source>
        <dbReference type="ARBA" id="ARBA00022759"/>
    </source>
</evidence>
<evidence type="ECO:0000256" key="25">
    <source>
        <dbReference type="ARBA" id="ARBA00023268"/>
    </source>
</evidence>
<keyword evidence="16" id="KW-0460">Magnesium</keyword>
<dbReference type="InterPro" id="IPR000477">
    <property type="entry name" value="RT_dom"/>
</dbReference>
<evidence type="ECO:0000256" key="24">
    <source>
        <dbReference type="ARBA" id="ARBA00023200"/>
    </source>
</evidence>
<dbReference type="Pfam" id="PF17921">
    <property type="entry name" value="Integrase_H2C2"/>
    <property type="match status" value="1"/>
</dbReference>
<keyword evidence="21" id="KW-0239">DNA-directed DNA polymerase</keyword>
<evidence type="ECO:0000256" key="16">
    <source>
        <dbReference type="ARBA" id="ARBA00022842"/>
    </source>
</evidence>
<dbReference type="GO" id="GO:0030430">
    <property type="term" value="C:host cell cytoplasm"/>
    <property type="evidence" value="ECO:0007669"/>
    <property type="project" value="UniProtKB-SubCell"/>
</dbReference>
<keyword evidence="6" id="KW-1163">Viral penetration into host nucleus</keyword>
<keyword evidence="18" id="KW-0694">RNA-binding</keyword>
<dbReference type="PROSITE" id="PS50879">
    <property type="entry name" value="RNASE_H_1"/>
    <property type="match status" value="1"/>
</dbReference>
<dbReference type="GO" id="GO:0003723">
    <property type="term" value="F:RNA binding"/>
    <property type="evidence" value="ECO:0007669"/>
    <property type="project" value="UniProtKB-KW"/>
</dbReference>
<dbReference type="EMBL" id="AF201902">
    <property type="protein sequence ID" value="AAF64414.1"/>
    <property type="molecule type" value="Genomic_DNA"/>
</dbReference>
<dbReference type="PANTHER" id="PTHR37984:SF5">
    <property type="entry name" value="PROTEIN NYNRIN-LIKE"/>
    <property type="match status" value="1"/>
</dbReference>
<dbReference type="PROSITE" id="PS50878">
    <property type="entry name" value="RT_POL"/>
    <property type="match status" value="1"/>
</dbReference>
<keyword evidence="15" id="KW-0378">Hydrolase</keyword>
<keyword evidence="14" id="KW-0255">Endonuclease</keyword>
<dbReference type="GO" id="GO:0004190">
    <property type="term" value="F:aspartic-type endopeptidase activity"/>
    <property type="evidence" value="ECO:0007669"/>
    <property type="project" value="UniProtKB-KW"/>
</dbReference>
<keyword evidence="7" id="KW-1048">Host nucleus</keyword>
<keyword evidence="11" id="KW-0540">Nuclease</keyword>
<evidence type="ECO:0000259" key="32">
    <source>
        <dbReference type="PROSITE" id="PS51531"/>
    </source>
</evidence>
<keyword evidence="12" id="KW-0479">Metal-binding</keyword>
<evidence type="ECO:0000256" key="22">
    <source>
        <dbReference type="ARBA" id="ARBA00023172"/>
    </source>
</evidence>
<evidence type="ECO:0000259" key="31">
    <source>
        <dbReference type="PROSITE" id="PS50994"/>
    </source>
</evidence>
<keyword evidence="9" id="KW-0808">Transferase</keyword>
<evidence type="ECO:0000256" key="12">
    <source>
        <dbReference type="ARBA" id="ARBA00022723"/>
    </source>
</evidence>
<dbReference type="Gene3D" id="6.10.20.110">
    <property type="match status" value="1"/>
</dbReference>
<evidence type="ECO:0000256" key="26">
    <source>
        <dbReference type="ARBA" id="ARBA00023296"/>
    </source>
</evidence>
<gene>
    <name evidence="33" type="primary">pol</name>
</gene>
<dbReference type="InterPro" id="IPR001641">
    <property type="entry name" value="Spumavirus_A9"/>
</dbReference>
<dbReference type="MEROPS" id="A09.001"/>
<evidence type="ECO:0000256" key="19">
    <source>
        <dbReference type="ARBA" id="ARBA00022908"/>
    </source>
</evidence>
<dbReference type="Gene3D" id="2.40.70.10">
    <property type="entry name" value="Acid Proteases"/>
    <property type="match status" value="1"/>
</dbReference>
<dbReference type="RefSeq" id="NP_054716.1">
    <property type="nucleotide sequence ID" value="NC_002201.1"/>
</dbReference>
<feature type="compositionally biased region" description="Basic and acidic residues" evidence="28">
    <location>
        <begin position="1122"/>
        <end position="1138"/>
    </location>
</feature>
<dbReference type="InterPro" id="IPR041577">
    <property type="entry name" value="RT_RNaseH_2"/>
</dbReference>
<keyword evidence="22" id="KW-0233">DNA recombination</keyword>
<evidence type="ECO:0000256" key="1">
    <source>
        <dbReference type="ARBA" id="ARBA00001946"/>
    </source>
</evidence>
<evidence type="ECO:0000256" key="9">
    <source>
        <dbReference type="ARBA" id="ARBA00022679"/>
    </source>
</evidence>
<dbReference type="InterPro" id="IPR043502">
    <property type="entry name" value="DNA/RNA_pol_sf"/>
</dbReference>
<dbReference type="SUPFAM" id="SSF53098">
    <property type="entry name" value="Ribonuclease H-like"/>
    <property type="match status" value="2"/>
</dbReference>
<evidence type="ECO:0000256" key="11">
    <source>
        <dbReference type="ARBA" id="ARBA00022722"/>
    </source>
</evidence>
<dbReference type="GO" id="GO:0046872">
    <property type="term" value="F:metal ion binding"/>
    <property type="evidence" value="ECO:0007669"/>
    <property type="project" value="UniProtKB-KW"/>
</dbReference>
<feature type="region of interest" description="Disordered" evidence="28">
    <location>
        <begin position="1122"/>
        <end position="1153"/>
    </location>
</feature>
<evidence type="ECO:0000256" key="7">
    <source>
        <dbReference type="ARBA" id="ARBA00022562"/>
    </source>
</evidence>
<evidence type="ECO:0000256" key="10">
    <source>
        <dbReference type="ARBA" id="ARBA00022695"/>
    </source>
</evidence>
<keyword evidence="8" id="KW-0645">Protease</keyword>
<feature type="domain" description="Reverse transcriptase" evidence="29">
    <location>
        <begin position="183"/>
        <end position="360"/>
    </location>
</feature>
<sequence length="1153" mass="131000">MQALQPLQVQIKGNSLKGFYDTGAEITCVPAIFLIEEEPIGERTIQTIHGITKEKVYYLTFKIQGRKLAAEVIGTQLDYVIIAPSDIPWYKKYELELTIKIDIQKQQEQLLHTTNLSSEGKKYLKDLFIKYDNLWQKWENQVGHRRITPHKIATGTLNPKPQKQYRINPKAKADIQIVIDDLLKQGVLKQQTSPMNTPVYPVPKPDGRWRMVLDYRAVNKVTPAIATQNCHSASLLNTLYRGQYKTTLDLANGFWAHPIQESDQWITSFTWNGKSYVWTTLPQGFLNSPALFTADVVDLLKDIPNVEVYVDDVYFSNDTEEEHLKTMDLLFQKLQTAGYIVSLKKSKLGQHTVDFLGFQITQTGRGLTDSYKSKLLDITPPNTLKQLQSILGLLNFARNFIPNYSELITPLYQLIPLAKGIYIPWETKHTAILQKIIKELNASENLEQRKPDVELIVKVHVSPTAGYIKFANKGSIKPIAYHNVVFSKTELKFTITEKVMTTIHKALLKAFDLAMGQPIWVYSPIHSMTRIQKTPLTERKALSIRWLKWQTYFEDPRLIFHYDDTLPDLQNLPQTTLGNEVDILPLSEYEVVFYTDGSSIKSPKKDKQHSAGMGIIAVRYQPQMNIIQEWSIPLGDHTAQFAEIAAFEFALKQAIRKMGPVLIVTDSDYVAKSYNQELDFWVSNGFVNNKKKPLKHVSKWKSIADCKKHKADIHVIHEPGHQNDLQSPYAMGNNAADKLAVKASYTVFSVQTLPSLDAELHQLLDKQTPNPKGYPSKYEYTLRDGQVYVKRTDGEKIIPSKDDRVKILELAHKGPGSGHLGKNTMYIKILNKYWWPNLIKDISKYIRTCTNCIITNTDNVPNKSYIVQEKTGLPFQKYYMDYIGPLPPSDGYYHVLVIVDEGTGYTWLYPTKAQTANATVKALNHLTGTAIPKVLHSDQGSAFTSATLVAWAKDKGIQMEYSSPYHPQSSGKVERKNSEIKRLLTKLLVGRPTKWYPLIPTVQLALNNTPNAKIGKTPHQLMYGVDCNLPFQDLSTLDLTREEQLAVLQEIRTALEQPAQHPTLPKWTPCPGLLVQERVNRPAQLRPKWKKPTPILKVLNPKTVVIAGPGGQERIVSIDNLKKTPHHDTSNDSTRMDAVEVPTECQQDQRGHT</sequence>
<dbReference type="SMR" id="Q9J4C7"/>
<dbReference type="Pfam" id="PF18103">
    <property type="entry name" value="SH3_11"/>
    <property type="match status" value="1"/>
</dbReference>
<dbReference type="GO" id="GO:0006508">
    <property type="term" value="P:proteolysis"/>
    <property type="evidence" value="ECO:0007669"/>
    <property type="project" value="UniProtKB-KW"/>
</dbReference>
<evidence type="ECO:0000256" key="13">
    <source>
        <dbReference type="ARBA" id="ARBA00022750"/>
    </source>
</evidence>
<keyword evidence="17" id="KW-0946">Virion</keyword>